<comment type="caution">
    <text evidence="1">The sequence shown here is derived from an EMBL/GenBank/DDBJ whole genome shotgun (WGS) entry which is preliminary data.</text>
</comment>
<proteinExistence type="predicted"/>
<sequence>MRLEPDPRLFIVAVGTYNDPTKKRGPPKGYIEAIEARLYRMEGFLDGLIKDKDPRAEIVRAELDAMAREAEMTGLQLRRSKAYEEINHVKTSKRFPLEHNGALMTHFSPLISSLISFIDYYRRLTYASVVVLDLADVI</sequence>
<evidence type="ECO:0000313" key="2">
    <source>
        <dbReference type="Proteomes" id="UP000749646"/>
    </source>
</evidence>
<dbReference type="OrthoDB" id="39175at2759"/>
<gene>
    <name evidence="1" type="ORF">BGZ65_004129</name>
</gene>
<name>A0A9P6M902_9FUNG</name>
<dbReference type="EMBL" id="JAAAHW010003721">
    <property type="protein sequence ID" value="KAF9981278.1"/>
    <property type="molecule type" value="Genomic_DNA"/>
</dbReference>
<evidence type="ECO:0000313" key="1">
    <source>
        <dbReference type="EMBL" id="KAF9981278.1"/>
    </source>
</evidence>
<keyword evidence="2" id="KW-1185">Reference proteome</keyword>
<reference evidence="1" key="1">
    <citation type="journal article" date="2020" name="Fungal Divers.">
        <title>Resolving the Mortierellaceae phylogeny through synthesis of multi-gene phylogenetics and phylogenomics.</title>
        <authorList>
            <person name="Vandepol N."/>
            <person name="Liber J."/>
            <person name="Desiro A."/>
            <person name="Na H."/>
            <person name="Kennedy M."/>
            <person name="Barry K."/>
            <person name="Grigoriev I.V."/>
            <person name="Miller A.N."/>
            <person name="O'Donnell K."/>
            <person name="Stajich J.E."/>
            <person name="Bonito G."/>
        </authorList>
    </citation>
    <scope>NUCLEOTIDE SEQUENCE</scope>
    <source>
        <strain evidence="1">MES-2147</strain>
    </source>
</reference>
<protein>
    <submittedName>
        <fullName evidence="1">Uncharacterized protein</fullName>
    </submittedName>
</protein>
<dbReference type="AlphaFoldDB" id="A0A9P6M902"/>
<organism evidence="1 2">
    <name type="scientific">Modicella reniformis</name>
    <dbReference type="NCBI Taxonomy" id="1440133"/>
    <lineage>
        <taxon>Eukaryota</taxon>
        <taxon>Fungi</taxon>
        <taxon>Fungi incertae sedis</taxon>
        <taxon>Mucoromycota</taxon>
        <taxon>Mortierellomycotina</taxon>
        <taxon>Mortierellomycetes</taxon>
        <taxon>Mortierellales</taxon>
        <taxon>Mortierellaceae</taxon>
        <taxon>Modicella</taxon>
    </lineage>
</organism>
<accession>A0A9P6M902</accession>
<dbReference type="Proteomes" id="UP000749646">
    <property type="component" value="Unassembled WGS sequence"/>
</dbReference>